<organism evidence="2">
    <name type="scientific">Rhodothermus marinus</name>
    <name type="common">Rhodothermus obamensis</name>
    <dbReference type="NCBI Taxonomy" id="29549"/>
    <lineage>
        <taxon>Bacteria</taxon>
        <taxon>Pseudomonadati</taxon>
        <taxon>Rhodothermota</taxon>
        <taxon>Rhodothermia</taxon>
        <taxon>Rhodothermales</taxon>
        <taxon>Rhodothermaceae</taxon>
        <taxon>Rhodothermus</taxon>
    </lineage>
</organism>
<accession>A0A7V2B1V9</accession>
<sequence>MLEILLTNLLSPIVLAFALGVVAQLIRSDLSFPEPLYQALSIYLLLAIGLKGGAELSHTPWAVVLWPALVTLLLGMLTPVTSYIVLRKIGRMDRINAAAIAAHYGSVSAVTFIAAQTFGQLQGTPAEGFMPALVAMLEVPAIVVALMIVFLRSNRHGSWRQGLHEVLTGRSVLLLVGGVVIGYLSGMEGLKQVEPFFVNGFKGALTLFLLEMGLVAARRLRDLKKVGAFLIGFGICMPIVHGVLGVVLGSWAGLSEGGSAVLGAMVASASYIAAPAAVRISLPEANPTYYLTASLGITFPFNLTLGIPLYFALAHWIGG</sequence>
<name>A0A7V2B1V9_RHOMR</name>
<dbReference type="PANTHER" id="PTHR40400:SF1">
    <property type="entry name" value="SLR1512 PROTEIN"/>
    <property type="match status" value="1"/>
</dbReference>
<feature type="transmembrane region" description="Helical" evidence="1">
    <location>
        <begin position="64"/>
        <end position="86"/>
    </location>
</feature>
<keyword evidence="1" id="KW-0812">Transmembrane</keyword>
<protein>
    <submittedName>
        <fullName evidence="2">Sodium-dependent bicarbonate transport family permease</fullName>
    </submittedName>
</protein>
<feature type="transmembrane region" description="Helical" evidence="1">
    <location>
        <begin position="290"/>
        <end position="313"/>
    </location>
</feature>
<dbReference type="InterPro" id="IPR010293">
    <property type="entry name" value="Sbt_1"/>
</dbReference>
<feature type="transmembrane region" description="Helical" evidence="1">
    <location>
        <begin position="163"/>
        <end position="184"/>
    </location>
</feature>
<keyword evidence="1" id="KW-1133">Transmembrane helix</keyword>
<proteinExistence type="predicted"/>
<feature type="transmembrane region" description="Helical" evidence="1">
    <location>
        <begin position="260"/>
        <end position="278"/>
    </location>
</feature>
<reference evidence="2" key="1">
    <citation type="journal article" date="2020" name="mSystems">
        <title>Genome- and Community-Level Interaction Insights into Carbon Utilization and Element Cycling Functions of Hydrothermarchaeota in Hydrothermal Sediment.</title>
        <authorList>
            <person name="Zhou Z."/>
            <person name="Liu Y."/>
            <person name="Xu W."/>
            <person name="Pan J."/>
            <person name="Luo Z.H."/>
            <person name="Li M."/>
        </authorList>
    </citation>
    <scope>NUCLEOTIDE SEQUENCE [LARGE SCALE GENOMIC DNA]</scope>
    <source>
        <strain evidence="2">SpSt-143</strain>
    </source>
</reference>
<feature type="transmembrane region" description="Helical" evidence="1">
    <location>
        <begin position="130"/>
        <end position="151"/>
    </location>
</feature>
<gene>
    <name evidence="2" type="ORF">ENO59_09590</name>
</gene>
<comment type="caution">
    <text evidence="2">The sequence shown here is derived from an EMBL/GenBank/DDBJ whole genome shotgun (WGS) entry which is preliminary data.</text>
</comment>
<dbReference type="AlphaFoldDB" id="A0A7V2B1V9"/>
<feature type="transmembrane region" description="Helical" evidence="1">
    <location>
        <begin position="229"/>
        <end position="254"/>
    </location>
</feature>
<dbReference type="Pfam" id="PF05982">
    <property type="entry name" value="Sbt_1"/>
    <property type="match status" value="1"/>
</dbReference>
<evidence type="ECO:0000256" key="1">
    <source>
        <dbReference type="SAM" id="Phobius"/>
    </source>
</evidence>
<feature type="transmembrane region" description="Helical" evidence="1">
    <location>
        <begin position="6"/>
        <end position="26"/>
    </location>
</feature>
<keyword evidence="1" id="KW-0472">Membrane</keyword>
<feature type="transmembrane region" description="Helical" evidence="1">
    <location>
        <begin position="98"/>
        <end position="118"/>
    </location>
</feature>
<dbReference type="PANTHER" id="PTHR40400">
    <property type="entry name" value="SLR1512 PROTEIN"/>
    <property type="match status" value="1"/>
</dbReference>
<feature type="transmembrane region" description="Helical" evidence="1">
    <location>
        <begin position="196"/>
        <end position="217"/>
    </location>
</feature>
<dbReference type="EMBL" id="DSGB01000006">
    <property type="protein sequence ID" value="HER96750.1"/>
    <property type="molecule type" value="Genomic_DNA"/>
</dbReference>
<evidence type="ECO:0000313" key="2">
    <source>
        <dbReference type="EMBL" id="HER96750.1"/>
    </source>
</evidence>